<evidence type="ECO:0000313" key="1">
    <source>
        <dbReference type="EMBL" id="MFB9886850.1"/>
    </source>
</evidence>
<dbReference type="RefSeq" id="WP_027312317.1">
    <property type="nucleotide sequence ID" value="NZ_JBHLZN010000003.1"/>
</dbReference>
<dbReference type="InterPro" id="IPR011256">
    <property type="entry name" value="Reg_factor_effector_dom_sf"/>
</dbReference>
<gene>
    <name evidence="1" type="ORF">ACFFLH_10530</name>
</gene>
<protein>
    <submittedName>
        <fullName evidence="1">GyrI-like domain-containing protein</fullName>
    </submittedName>
</protein>
<dbReference type="Gene3D" id="3.20.80.10">
    <property type="entry name" value="Regulatory factor, effector binding domain"/>
    <property type="match status" value="1"/>
</dbReference>
<dbReference type="SUPFAM" id="SSF55136">
    <property type="entry name" value="Probable bacterial effector-binding domain"/>
    <property type="match status" value="1"/>
</dbReference>
<comment type="caution">
    <text evidence="1">The sequence shown here is derived from an EMBL/GenBank/DDBJ whole genome shotgun (WGS) entry which is preliminary data.</text>
</comment>
<sequence>MTQLERHAHPAQCYLALGARLRIQDIPHFGEQKVPVLFAELERLQLTPLAPLTFIYQCGSDDSQDMQLWLALAVAQATGEPQQGCCFIDFPAYEYVSLEHPGSMLEIRASWQKLVSQARQQGLALTPYSREIYHHWVDFDSPDNRTELQLQLG</sequence>
<dbReference type="Proteomes" id="UP001589628">
    <property type="component" value="Unassembled WGS sequence"/>
</dbReference>
<organism evidence="1 2">
    <name type="scientific">Balneatrix alpica</name>
    <dbReference type="NCBI Taxonomy" id="75684"/>
    <lineage>
        <taxon>Bacteria</taxon>
        <taxon>Pseudomonadati</taxon>
        <taxon>Pseudomonadota</taxon>
        <taxon>Gammaproteobacteria</taxon>
        <taxon>Oceanospirillales</taxon>
        <taxon>Balneatrichaceae</taxon>
        <taxon>Balneatrix</taxon>
    </lineage>
</organism>
<accession>A0ABV5ZC33</accession>
<name>A0ABV5ZC33_9GAMM</name>
<reference evidence="1 2" key="1">
    <citation type="submission" date="2024-09" db="EMBL/GenBank/DDBJ databases">
        <authorList>
            <person name="Sun Q."/>
            <person name="Mori K."/>
        </authorList>
    </citation>
    <scope>NUCLEOTIDE SEQUENCE [LARGE SCALE GENOMIC DNA]</scope>
    <source>
        <strain evidence="1 2">ATCC 51285</strain>
    </source>
</reference>
<dbReference type="EMBL" id="JBHLZN010000003">
    <property type="protein sequence ID" value="MFB9886850.1"/>
    <property type="molecule type" value="Genomic_DNA"/>
</dbReference>
<proteinExistence type="predicted"/>
<evidence type="ECO:0000313" key="2">
    <source>
        <dbReference type="Proteomes" id="UP001589628"/>
    </source>
</evidence>
<keyword evidence="2" id="KW-1185">Reference proteome</keyword>